<dbReference type="AlphaFoldDB" id="A0AAN9XWE6"/>
<proteinExistence type="predicted"/>
<name>A0AAN9XWE6_PSOTE</name>
<gene>
    <name evidence="1" type="ORF">VNO78_04680</name>
</gene>
<dbReference type="EMBL" id="JAYMYS010000001">
    <property type="protein sequence ID" value="KAK7412920.1"/>
    <property type="molecule type" value="Genomic_DNA"/>
</dbReference>
<organism evidence="1 2">
    <name type="scientific">Psophocarpus tetragonolobus</name>
    <name type="common">Winged bean</name>
    <name type="synonym">Dolichos tetragonolobus</name>
    <dbReference type="NCBI Taxonomy" id="3891"/>
    <lineage>
        <taxon>Eukaryota</taxon>
        <taxon>Viridiplantae</taxon>
        <taxon>Streptophyta</taxon>
        <taxon>Embryophyta</taxon>
        <taxon>Tracheophyta</taxon>
        <taxon>Spermatophyta</taxon>
        <taxon>Magnoliopsida</taxon>
        <taxon>eudicotyledons</taxon>
        <taxon>Gunneridae</taxon>
        <taxon>Pentapetalae</taxon>
        <taxon>rosids</taxon>
        <taxon>fabids</taxon>
        <taxon>Fabales</taxon>
        <taxon>Fabaceae</taxon>
        <taxon>Papilionoideae</taxon>
        <taxon>50 kb inversion clade</taxon>
        <taxon>NPAAA clade</taxon>
        <taxon>indigoferoid/millettioid clade</taxon>
        <taxon>Phaseoleae</taxon>
        <taxon>Psophocarpus</taxon>
    </lineage>
</organism>
<reference evidence="1 2" key="1">
    <citation type="submission" date="2024-01" db="EMBL/GenBank/DDBJ databases">
        <title>The genomes of 5 underutilized Papilionoideae crops provide insights into root nodulation and disease resistanc.</title>
        <authorList>
            <person name="Jiang F."/>
        </authorList>
    </citation>
    <scope>NUCLEOTIDE SEQUENCE [LARGE SCALE GENOMIC DNA]</scope>
    <source>
        <strain evidence="1">DUOXIRENSHENG_FW03</strain>
        <tissue evidence="1">Leaves</tissue>
    </source>
</reference>
<comment type="caution">
    <text evidence="1">The sequence shown here is derived from an EMBL/GenBank/DDBJ whole genome shotgun (WGS) entry which is preliminary data.</text>
</comment>
<keyword evidence="2" id="KW-1185">Reference proteome</keyword>
<evidence type="ECO:0000313" key="1">
    <source>
        <dbReference type="EMBL" id="KAK7412920.1"/>
    </source>
</evidence>
<protein>
    <submittedName>
        <fullName evidence="1">Uncharacterized protein</fullName>
    </submittedName>
</protein>
<evidence type="ECO:0000313" key="2">
    <source>
        <dbReference type="Proteomes" id="UP001386955"/>
    </source>
</evidence>
<accession>A0AAN9XWE6</accession>
<sequence>MAAPSADLGKIGAEGFALIDKFYGPPRRNSNGNDAFHGRRERCWVVFQVPNNDVMEESAFIGMEAPSHFAATSAVNYVKPPKPAFVAFARTMANAKKLQWKPESYRVACVKMILALDVGAKGNFAKGVGMAVVDSVDNFLPVLLLEFL</sequence>
<dbReference type="Proteomes" id="UP001386955">
    <property type="component" value="Unassembled WGS sequence"/>
</dbReference>